<evidence type="ECO:0000313" key="3">
    <source>
        <dbReference type="Proteomes" id="UP000093712"/>
    </source>
</evidence>
<keyword evidence="1" id="KW-0812">Transmembrane</keyword>
<name>A0AA91ERC7_9MYCO</name>
<comment type="caution">
    <text evidence="2">The sequence shown here is derived from an EMBL/GenBank/DDBJ whole genome shotgun (WGS) entry which is preliminary data.</text>
</comment>
<keyword evidence="1" id="KW-1133">Transmembrane helix</keyword>
<dbReference type="EMBL" id="LZME01000139">
    <property type="protein sequence ID" value="OBK81524.1"/>
    <property type="molecule type" value="Genomic_DNA"/>
</dbReference>
<keyword evidence="1" id="KW-0472">Membrane</keyword>
<reference evidence="2 3" key="1">
    <citation type="submission" date="2016-06" db="EMBL/GenBank/DDBJ databases">
        <authorList>
            <person name="Sutton G."/>
            <person name="Brinkac L."/>
            <person name="Sanka R."/>
            <person name="Adams M."/>
            <person name="Lau E."/>
            <person name="Garcia-Basteiro A."/>
            <person name="Lopez-Varela E."/>
            <person name="Palencia S."/>
        </authorList>
    </citation>
    <scope>NUCLEOTIDE SEQUENCE [LARGE SCALE GENOMIC DNA]</scope>
    <source>
        <strain evidence="2 3">1211594.5</strain>
    </source>
</reference>
<gene>
    <name evidence="2" type="ORF">A5649_10960</name>
</gene>
<feature type="transmembrane region" description="Helical" evidence="1">
    <location>
        <begin position="87"/>
        <end position="112"/>
    </location>
</feature>
<dbReference type="RefSeq" id="WP_065042034.1">
    <property type="nucleotide sequence ID" value="NZ_LZME01000139.1"/>
</dbReference>
<accession>A0AA91ERC7</accession>
<evidence type="ECO:0000313" key="2">
    <source>
        <dbReference type="EMBL" id="OBK81524.1"/>
    </source>
</evidence>
<dbReference type="AlphaFoldDB" id="A0AA91ERC7"/>
<organism evidence="2 3">
    <name type="scientific">Mycolicibacter heraklionensis</name>
    <dbReference type="NCBI Taxonomy" id="512402"/>
    <lineage>
        <taxon>Bacteria</taxon>
        <taxon>Bacillati</taxon>
        <taxon>Actinomycetota</taxon>
        <taxon>Actinomycetes</taxon>
        <taxon>Mycobacteriales</taxon>
        <taxon>Mycobacteriaceae</taxon>
        <taxon>Mycolicibacter</taxon>
    </lineage>
</organism>
<protein>
    <submittedName>
        <fullName evidence="2">Uncharacterized protein</fullName>
    </submittedName>
</protein>
<dbReference type="Proteomes" id="UP000093712">
    <property type="component" value="Unassembled WGS sequence"/>
</dbReference>
<evidence type="ECO:0000256" key="1">
    <source>
        <dbReference type="SAM" id="Phobius"/>
    </source>
</evidence>
<sequence length="121" mass="13661">MTYRSDRWAEHWEQAPQPVAVGRWAARRMSRRFAGVGVRIPPARLREMAVGAPLASAESVDYAFALAATEIKHEQRLARARRNRRRLMNALIVAGLMIASLNLLICMGYLFISLALREPAM</sequence>
<proteinExistence type="predicted"/>